<dbReference type="Proteomes" id="UP000223777">
    <property type="component" value="Unassembled WGS sequence"/>
</dbReference>
<gene>
    <name evidence="1" type="ORF">CN984_12275</name>
</gene>
<sequence>MEKNLQESLIEAIQIMVDEAVKNTSYTSSHIGVVRGINGFACTVEIYGSETECKLMEHLQNVIKVGDIVVVQDLYNDNNKKFVQSKIGESTS</sequence>
<protein>
    <submittedName>
        <fullName evidence="1">Uncharacterized protein</fullName>
    </submittedName>
</protein>
<reference evidence="1 2" key="1">
    <citation type="submission" date="2017-09" db="EMBL/GenBank/DDBJ databases">
        <title>Large-scale bioinformatics analysis of Bacillus genomes uncovers conserved roles of natural products in bacterial physiology.</title>
        <authorList>
            <consortium name="Agbiome Team Llc"/>
            <person name="Bleich R.M."/>
            <person name="Grubbs K.J."/>
            <person name="Santa Maria K.C."/>
            <person name="Allen S.E."/>
            <person name="Farag S."/>
            <person name="Shank E.A."/>
            <person name="Bowers A."/>
        </authorList>
    </citation>
    <scope>NUCLEOTIDE SEQUENCE [LARGE SCALE GENOMIC DNA]</scope>
    <source>
        <strain evidence="1 2">AFS050027</strain>
    </source>
</reference>
<organism evidence="1 2">
    <name type="scientific">Bacillus cereus</name>
    <dbReference type="NCBI Taxonomy" id="1396"/>
    <lineage>
        <taxon>Bacteria</taxon>
        <taxon>Bacillati</taxon>
        <taxon>Bacillota</taxon>
        <taxon>Bacilli</taxon>
        <taxon>Bacillales</taxon>
        <taxon>Bacillaceae</taxon>
        <taxon>Bacillus</taxon>
        <taxon>Bacillus cereus group</taxon>
    </lineage>
</organism>
<proteinExistence type="predicted"/>
<name>A0A2B9PQX4_BACCE</name>
<accession>A0A2B9PQX4</accession>
<comment type="caution">
    <text evidence="1">The sequence shown here is derived from an EMBL/GenBank/DDBJ whole genome shotgun (WGS) entry which is preliminary data.</text>
</comment>
<dbReference type="RefSeq" id="WP_097883314.1">
    <property type="nucleotide sequence ID" value="NZ_NUIL01000015.1"/>
</dbReference>
<evidence type="ECO:0000313" key="2">
    <source>
        <dbReference type="Proteomes" id="UP000223777"/>
    </source>
</evidence>
<dbReference type="EMBL" id="NUIL01000015">
    <property type="protein sequence ID" value="PGO29210.1"/>
    <property type="molecule type" value="Genomic_DNA"/>
</dbReference>
<dbReference type="AlphaFoldDB" id="A0A2B9PQX4"/>
<evidence type="ECO:0000313" key="1">
    <source>
        <dbReference type="EMBL" id="PGO29210.1"/>
    </source>
</evidence>